<feature type="region of interest" description="Disordered" evidence="1">
    <location>
        <begin position="220"/>
        <end position="260"/>
    </location>
</feature>
<dbReference type="Pfam" id="PF17963">
    <property type="entry name" value="Big_9"/>
    <property type="match status" value="2"/>
</dbReference>
<sequence>MKASSNRCFVVVTTAACAAGILARGLVVLAEVSTALSRNRISPPDSSAQAIDRVYSSPGTIDLDGRVYRLEGGRRKRHSSRGHEDDDITEASIGRHLAKKAKKPGANETPTNNRKGDLRQALTPKNKGKEEYSMIESRYARKGWNENKRNKQNKRNKRRKKIFNKRPNQKKVGGRGNKFANGRRNKNRGGDWCECDFGDDWGRHDDDNGDWSRSNLMAGLGENVRRLDPRGGKSAKRGKSNSGKSNKRSKSGENVRGGKRKCKCPADRYMCFIRKARTSETHFVFRRTLAPTLLPTLFPTLSPSLEPTLSPALSPEVNDVGSIRDPVFVVSDEVARVNALENDEAAGPFPNRLIIDRITDQARDGKCVIVSNGRRVDYTPDAGFLGRDRCSYVACDRRDDCGEATIFFDVEASSQMPTLFPTLEPTLFPTLSPTLSPVTSPEINSVGSFARPISVMADETSEVAVLLNDRPARPLPNRLTIDRITKQARNGRCTVRRRGVDYTPKTGFEGRDRCTYEACDSRGECGEADIFFCGGDRIADAFAYTQPHIESLAKPNTESVPVAVI</sequence>
<dbReference type="EMBL" id="AGNL01024308">
    <property type="protein sequence ID" value="EJK58749.1"/>
    <property type="molecule type" value="Genomic_DNA"/>
</dbReference>
<protein>
    <submittedName>
        <fullName evidence="2">Uncharacterized protein</fullName>
    </submittedName>
</protein>
<gene>
    <name evidence="2" type="ORF">THAOC_21092</name>
</gene>
<reference evidence="2 3" key="1">
    <citation type="journal article" date="2012" name="Genome Biol.">
        <title>Genome and low-iron response of an oceanic diatom adapted to chronic iron limitation.</title>
        <authorList>
            <person name="Lommer M."/>
            <person name="Specht M."/>
            <person name="Roy A.S."/>
            <person name="Kraemer L."/>
            <person name="Andreson R."/>
            <person name="Gutowska M.A."/>
            <person name="Wolf J."/>
            <person name="Bergner S.V."/>
            <person name="Schilhabel M.B."/>
            <person name="Klostermeier U.C."/>
            <person name="Beiko R.G."/>
            <person name="Rosenstiel P."/>
            <person name="Hippler M."/>
            <person name="Laroche J."/>
        </authorList>
    </citation>
    <scope>NUCLEOTIDE SEQUENCE [LARGE SCALE GENOMIC DNA]</scope>
    <source>
        <strain evidence="2 3">CCMP1005</strain>
    </source>
</reference>
<evidence type="ECO:0000313" key="2">
    <source>
        <dbReference type="EMBL" id="EJK58749.1"/>
    </source>
</evidence>
<evidence type="ECO:0000313" key="3">
    <source>
        <dbReference type="Proteomes" id="UP000266841"/>
    </source>
</evidence>
<dbReference type="Gene3D" id="2.60.40.3440">
    <property type="match status" value="1"/>
</dbReference>
<dbReference type="AlphaFoldDB" id="K0S1V4"/>
<dbReference type="Proteomes" id="UP000266841">
    <property type="component" value="Unassembled WGS sequence"/>
</dbReference>
<feature type="compositionally biased region" description="Basic residues" evidence="1">
    <location>
        <begin position="233"/>
        <end position="249"/>
    </location>
</feature>
<accession>K0S1V4</accession>
<keyword evidence="3" id="KW-1185">Reference proteome</keyword>
<organism evidence="2 3">
    <name type="scientific">Thalassiosira oceanica</name>
    <name type="common">Marine diatom</name>
    <dbReference type="NCBI Taxonomy" id="159749"/>
    <lineage>
        <taxon>Eukaryota</taxon>
        <taxon>Sar</taxon>
        <taxon>Stramenopiles</taxon>
        <taxon>Ochrophyta</taxon>
        <taxon>Bacillariophyta</taxon>
        <taxon>Coscinodiscophyceae</taxon>
        <taxon>Thalassiosirophycidae</taxon>
        <taxon>Thalassiosirales</taxon>
        <taxon>Thalassiosiraceae</taxon>
        <taxon>Thalassiosira</taxon>
    </lineage>
</organism>
<name>K0S1V4_THAOC</name>
<comment type="caution">
    <text evidence="2">The sequence shown here is derived from an EMBL/GenBank/DDBJ whole genome shotgun (WGS) entry which is preliminary data.</text>
</comment>
<feature type="compositionally biased region" description="Basic residues" evidence="1">
    <location>
        <begin position="150"/>
        <end position="173"/>
    </location>
</feature>
<proteinExistence type="predicted"/>
<feature type="region of interest" description="Disordered" evidence="1">
    <location>
        <begin position="72"/>
        <end position="185"/>
    </location>
</feature>
<evidence type="ECO:0000256" key="1">
    <source>
        <dbReference type="SAM" id="MobiDB-lite"/>
    </source>
</evidence>